<keyword evidence="1" id="KW-0677">Repeat</keyword>
<dbReference type="Gene3D" id="3.80.10.10">
    <property type="entry name" value="Ribonuclease Inhibitor"/>
    <property type="match status" value="1"/>
</dbReference>
<evidence type="ECO:0000256" key="2">
    <source>
        <dbReference type="ARBA" id="ARBA00022821"/>
    </source>
</evidence>
<dbReference type="InterPro" id="IPR058922">
    <property type="entry name" value="WHD_DRP"/>
</dbReference>
<dbReference type="FunFam" id="1.10.10.10:FF:000322">
    <property type="entry name" value="Probable disease resistance protein At1g63360"/>
    <property type="match status" value="1"/>
</dbReference>
<gene>
    <name evidence="5" type="ORF">SI7747_14017180</name>
</gene>
<dbReference type="InterPro" id="IPR032675">
    <property type="entry name" value="LRR_dom_sf"/>
</dbReference>
<dbReference type="Gene3D" id="1.10.10.10">
    <property type="entry name" value="Winged helix-like DNA-binding domain superfamily/Winged helix DNA-binding domain"/>
    <property type="match status" value="1"/>
</dbReference>
<protein>
    <submittedName>
        <fullName evidence="5">Uncharacterized protein</fullName>
    </submittedName>
</protein>
<dbReference type="AlphaFoldDB" id="A0A7I8JLT3"/>
<accession>A0A7I8JLT3</accession>
<dbReference type="GO" id="GO:0042742">
    <property type="term" value="P:defense response to bacterium"/>
    <property type="evidence" value="ECO:0007669"/>
    <property type="project" value="UniProtKB-ARBA"/>
</dbReference>
<keyword evidence="2" id="KW-0611">Plant defense</keyword>
<sequence length="398" mass="45095">MDILALSYADLPHHLKWCFLYFSSFPEDYKIGVNKLIRLWIAEGFIEHREGETLEESAEGHLEELVRRCMVTIVQVEYCRPMAEGRQRCRIHDLLHDFTIAEAKEAGFLVCHRISDGRDTFPALDLKLLRVIDLEDAPLAVLPEEVGDLIHLRFLGMRGTRIRSLPSSVGKLPHLQCLDVLGRRSKRCRELCGRSRPYGTVSSSRAVVFATQVVRLKKLKLDGVSIPACQWTLPSFSSLEFLYLRGEVVRPQQPSSGGHQWPPNLTELALSGTRLDRDSIEAIEKLPELRVLYLGPGSYTGNEMICPRGGFPLLQSLELHSLAELESWVAEAGAMSHLRSLKIFSCRKLAMLPEGLQHMVALKDLTLWDMPPEFCSRALWAEGEDWPKIRHIPSLTIL</sequence>
<dbReference type="Pfam" id="PF23559">
    <property type="entry name" value="WHD_DRP"/>
    <property type="match status" value="1"/>
</dbReference>
<feature type="domain" description="Disease resistance protein winged helix" evidence="3">
    <location>
        <begin position="25"/>
        <end position="98"/>
    </location>
</feature>
<dbReference type="PANTHER" id="PTHR23155">
    <property type="entry name" value="DISEASE RESISTANCE PROTEIN RP"/>
    <property type="match status" value="1"/>
</dbReference>
<dbReference type="Pfam" id="PF23598">
    <property type="entry name" value="LRR_14"/>
    <property type="match status" value="1"/>
</dbReference>
<keyword evidence="6" id="KW-1185">Reference proteome</keyword>
<dbReference type="GO" id="GO:0009626">
    <property type="term" value="P:plant-type hypersensitive response"/>
    <property type="evidence" value="ECO:0007669"/>
    <property type="project" value="UniProtKB-ARBA"/>
</dbReference>
<proteinExistence type="predicted"/>
<reference evidence="5 6" key="1">
    <citation type="submission" date="2019-12" db="EMBL/GenBank/DDBJ databases">
        <authorList>
            <person name="Scholz U."/>
            <person name="Mascher M."/>
            <person name="Fiebig A."/>
        </authorList>
    </citation>
    <scope>NUCLEOTIDE SEQUENCE</scope>
</reference>
<feature type="domain" description="Disease resistance R13L4/SHOC-2-like LRR" evidence="4">
    <location>
        <begin position="123"/>
        <end position="184"/>
    </location>
</feature>
<dbReference type="EMBL" id="LR743601">
    <property type="protein sequence ID" value="CAA2631532.1"/>
    <property type="molecule type" value="Genomic_DNA"/>
</dbReference>
<dbReference type="Proteomes" id="UP001189122">
    <property type="component" value="Unassembled WGS sequence"/>
</dbReference>
<evidence type="ECO:0000313" key="6">
    <source>
        <dbReference type="Proteomes" id="UP001189122"/>
    </source>
</evidence>
<evidence type="ECO:0000256" key="1">
    <source>
        <dbReference type="ARBA" id="ARBA00022737"/>
    </source>
</evidence>
<dbReference type="InterPro" id="IPR044974">
    <property type="entry name" value="Disease_R_plants"/>
</dbReference>
<name>A0A7I8JLT3_SPIIN</name>
<dbReference type="InterPro" id="IPR036388">
    <property type="entry name" value="WH-like_DNA-bd_sf"/>
</dbReference>
<evidence type="ECO:0000259" key="3">
    <source>
        <dbReference type="Pfam" id="PF23559"/>
    </source>
</evidence>
<organism evidence="5">
    <name type="scientific">Spirodela intermedia</name>
    <name type="common">Intermediate duckweed</name>
    <dbReference type="NCBI Taxonomy" id="51605"/>
    <lineage>
        <taxon>Eukaryota</taxon>
        <taxon>Viridiplantae</taxon>
        <taxon>Streptophyta</taxon>
        <taxon>Embryophyta</taxon>
        <taxon>Tracheophyta</taxon>
        <taxon>Spermatophyta</taxon>
        <taxon>Magnoliopsida</taxon>
        <taxon>Liliopsida</taxon>
        <taxon>Araceae</taxon>
        <taxon>Lemnoideae</taxon>
        <taxon>Spirodela</taxon>
    </lineage>
</organism>
<dbReference type="SUPFAM" id="SSF52058">
    <property type="entry name" value="L domain-like"/>
    <property type="match status" value="1"/>
</dbReference>
<dbReference type="PANTHER" id="PTHR23155:SF1185">
    <property type="entry name" value="DISEASE RESISTANCE RPP8-LIKE PROTEIN 3-RELATED"/>
    <property type="match status" value="1"/>
</dbReference>
<dbReference type="InterPro" id="IPR055414">
    <property type="entry name" value="LRR_R13L4/SHOC2-like"/>
</dbReference>
<evidence type="ECO:0000259" key="4">
    <source>
        <dbReference type="Pfam" id="PF23598"/>
    </source>
</evidence>
<dbReference type="EMBL" id="CACRZD030000014">
    <property type="protein sequence ID" value="CAA6670775.1"/>
    <property type="molecule type" value="Genomic_DNA"/>
</dbReference>
<evidence type="ECO:0000313" key="5">
    <source>
        <dbReference type="EMBL" id="CAA2631532.1"/>
    </source>
</evidence>
<dbReference type="GO" id="GO:0002758">
    <property type="term" value="P:innate immune response-activating signaling pathway"/>
    <property type="evidence" value="ECO:0007669"/>
    <property type="project" value="UniProtKB-ARBA"/>
</dbReference>